<gene>
    <name evidence="3" type="ORF">QWY81_01885</name>
</gene>
<protein>
    <submittedName>
        <fullName evidence="3">FecR family protein</fullName>
    </submittedName>
</protein>
<dbReference type="PANTHER" id="PTHR30273">
    <property type="entry name" value="PERIPLASMIC SIGNAL SENSOR AND SIGMA FACTOR ACTIVATOR FECR-RELATED"/>
    <property type="match status" value="1"/>
</dbReference>
<dbReference type="AlphaFoldDB" id="A0AAJ1QUJ5"/>
<dbReference type="Gene3D" id="2.60.120.1440">
    <property type="match status" value="1"/>
</dbReference>
<dbReference type="Gene3D" id="3.55.50.30">
    <property type="match status" value="1"/>
</dbReference>
<sequence length="306" mass="35171">MKKEKDILKWLNREISDEELTHLKETKDFNTLEKIAHYSSQIEAPKVDVEKALADFKLKTENTSKKGKVIPFNYKKLYKYAAAVVILLTTSYFFISNNTDNAIYKTAFAETKNFNLPDNSEVVLNANSEISYAKDSWQENRNLTLDGEAFFKVQKGEKFTVNTEVGKVTVLGTQFNVKERENYFEVKTFEGLVSVVYKDSLIKLPRGSIFKVVNGVVDINNTFDIKEKSWLQKESNFKSTALRFILEEIENQFAYTIETTNVDLDILYSGGFTHTDIDIALKSVTIPLQLSYKIDGKKITIFNYEK</sequence>
<dbReference type="GO" id="GO:0016989">
    <property type="term" value="F:sigma factor antagonist activity"/>
    <property type="evidence" value="ECO:0007669"/>
    <property type="project" value="TreeGrafter"/>
</dbReference>
<proteinExistence type="predicted"/>
<feature type="transmembrane region" description="Helical" evidence="1">
    <location>
        <begin position="77"/>
        <end position="95"/>
    </location>
</feature>
<evidence type="ECO:0000313" key="4">
    <source>
        <dbReference type="Proteomes" id="UP001228636"/>
    </source>
</evidence>
<evidence type="ECO:0000313" key="3">
    <source>
        <dbReference type="EMBL" id="MDN3618200.1"/>
    </source>
</evidence>
<dbReference type="PANTHER" id="PTHR30273:SF2">
    <property type="entry name" value="PROTEIN FECR"/>
    <property type="match status" value="1"/>
</dbReference>
<dbReference type="RefSeq" id="WP_261972124.1">
    <property type="nucleotide sequence ID" value="NZ_CP103460.1"/>
</dbReference>
<keyword evidence="1" id="KW-0472">Membrane</keyword>
<dbReference type="Pfam" id="PF04773">
    <property type="entry name" value="FecR"/>
    <property type="match status" value="1"/>
</dbReference>
<dbReference type="EMBL" id="JAUFQH010000003">
    <property type="protein sequence ID" value="MDN3618200.1"/>
    <property type="molecule type" value="Genomic_DNA"/>
</dbReference>
<keyword evidence="1" id="KW-0812">Transmembrane</keyword>
<accession>A0AAJ1QUJ5</accession>
<dbReference type="Proteomes" id="UP001228636">
    <property type="component" value="Unassembled WGS sequence"/>
</dbReference>
<reference evidence="3 4" key="1">
    <citation type="journal article" date="2014" name="Int. J. Syst. Evol. Microbiol.">
        <title>Complete genome sequence of Corynebacterium casei LMG S-19264T (=DSM 44701T), isolated from a smear-ripened cheese.</title>
        <authorList>
            <consortium name="US DOE Joint Genome Institute (JGI-PGF)"/>
            <person name="Walter F."/>
            <person name="Albersmeier A."/>
            <person name="Kalinowski J."/>
            <person name="Ruckert C."/>
        </authorList>
    </citation>
    <scope>NUCLEOTIDE SEQUENCE [LARGE SCALE GENOMIC DNA]</scope>
    <source>
        <strain evidence="3 4">CECT 8670</strain>
    </source>
</reference>
<evidence type="ECO:0000256" key="1">
    <source>
        <dbReference type="SAM" id="Phobius"/>
    </source>
</evidence>
<keyword evidence="1" id="KW-1133">Transmembrane helix</keyword>
<dbReference type="InterPro" id="IPR006860">
    <property type="entry name" value="FecR"/>
</dbReference>
<organism evidence="3 4">
    <name type="scientific">Polaribacter sejongensis</name>
    <dbReference type="NCBI Taxonomy" id="985043"/>
    <lineage>
        <taxon>Bacteria</taxon>
        <taxon>Pseudomonadati</taxon>
        <taxon>Bacteroidota</taxon>
        <taxon>Flavobacteriia</taxon>
        <taxon>Flavobacteriales</taxon>
        <taxon>Flavobacteriaceae</taxon>
    </lineage>
</organism>
<feature type="domain" description="FecR protein" evidence="2">
    <location>
        <begin position="104"/>
        <end position="193"/>
    </location>
</feature>
<comment type="caution">
    <text evidence="3">The sequence shown here is derived from an EMBL/GenBank/DDBJ whole genome shotgun (WGS) entry which is preliminary data.</text>
</comment>
<dbReference type="InterPro" id="IPR012373">
    <property type="entry name" value="Ferrdict_sens_TM"/>
</dbReference>
<name>A0AAJ1QUJ5_9FLAO</name>
<evidence type="ECO:0000259" key="2">
    <source>
        <dbReference type="Pfam" id="PF04773"/>
    </source>
</evidence>